<dbReference type="EMBL" id="JAEAOA010001942">
    <property type="protein sequence ID" value="KAK3581312.1"/>
    <property type="molecule type" value="Genomic_DNA"/>
</dbReference>
<reference evidence="2" key="2">
    <citation type="journal article" date="2021" name="Genome Biol. Evol.">
        <title>Developing a high-quality reference genome for a parasitic bivalve with doubly uniparental inheritance (Bivalvia: Unionida).</title>
        <authorList>
            <person name="Smith C.H."/>
        </authorList>
    </citation>
    <scope>NUCLEOTIDE SEQUENCE</scope>
    <source>
        <strain evidence="2">CHS0354</strain>
        <tissue evidence="2">Mantle</tissue>
    </source>
</reference>
<organism evidence="2 3">
    <name type="scientific">Potamilus streckersoni</name>
    <dbReference type="NCBI Taxonomy" id="2493646"/>
    <lineage>
        <taxon>Eukaryota</taxon>
        <taxon>Metazoa</taxon>
        <taxon>Spiralia</taxon>
        <taxon>Lophotrochozoa</taxon>
        <taxon>Mollusca</taxon>
        <taxon>Bivalvia</taxon>
        <taxon>Autobranchia</taxon>
        <taxon>Heteroconchia</taxon>
        <taxon>Palaeoheterodonta</taxon>
        <taxon>Unionida</taxon>
        <taxon>Unionoidea</taxon>
        <taxon>Unionidae</taxon>
        <taxon>Ambleminae</taxon>
        <taxon>Lampsilini</taxon>
        <taxon>Potamilus</taxon>
    </lineage>
</organism>
<accession>A0AAE0VLJ4</accession>
<keyword evidence="3" id="KW-1185">Reference proteome</keyword>
<evidence type="ECO:0000313" key="3">
    <source>
        <dbReference type="Proteomes" id="UP001195483"/>
    </source>
</evidence>
<sequence length="275" mass="30831">MKYCRFVYFRTEFFLRQVWFQNRRARSNKRKKGPSNRTLQRCNNILTAPKIHSNQKQTTARQSPACHQSPTQGSFLNCYPVVSYPSLYPHFLPGPSHAMHLEVKHQNHTQFSVQHPSYYGNNHFLGVESTSQILANQSSPKMNNRRLNLAGPFYADLYYSQDTCDASITVSSTPESTSKLELSLPNRFETASPLPELSKKSENTRLETPNSNHSFSPSSLEASGDWSRLNDTPESTGSDNNVALKDSNNGKNNDTEENTSTTGNSDSGIGQDVGD</sequence>
<feature type="region of interest" description="Disordered" evidence="1">
    <location>
        <begin position="169"/>
        <end position="275"/>
    </location>
</feature>
<name>A0AAE0VLJ4_9BIVA</name>
<reference evidence="2" key="3">
    <citation type="submission" date="2023-05" db="EMBL/GenBank/DDBJ databases">
        <authorList>
            <person name="Smith C.H."/>
        </authorList>
    </citation>
    <scope>NUCLEOTIDE SEQUENCE</scope>
    <source>
        <strain evidence="2">CHS0354</strain>
        <tissue evidence="2">Mantle</tissue>
    </source>
</reference>
<proteinExistence type="predicted"/>
<feature type="compositionally biased region" description="Polar residues" evidence="1">
    <location>
        <begin position="229"/>
        <end position="268"/>
    </location>
</feature>
<gene>
    <name evidence="2" type="ORF">CHS0354_033052</name>
</gene>
<evidence type="ECO:0000256" key="1">
    <source>
        <dbReference type="SAM" id="MobiDB-lite"/>
    </source>
</evidence>
<reference evidence="2" key="1">
    <citation type="journal article" date="2021" name="Genome Biol. Evol.">
        <title>A High-Quality Reference Genome for a Parasitic Bivalve with Doubly Uniparental Inheritance (Bivalvia: Unionida).</title>
        <authorList>
            <person name="Smith C.H."/>
        </authorList>
    </citation>
    <scope>NUCLEOTIDE SEQUENCE</scope>
    <source>
        <strain evidence="2">CHS0354</strain>
    </source>
</reference>
<evidence type="ECO:0008006" key="4">
    <source>
        <dbReference type="Google" id="ProtNLM"/>
    </source>
</evidence>
<dbReference type="AlphaFoldDB" id="A0AAE0VLJ4"/>
<dbReference type="Proteomes" id="UP001195483">
    <property type="component" value="Unassembled WGS sequence"/>
</dbReference>
<feature type="compositionally biased region" description="Polar residues" evidence="1">
    <location>
        <begin position="206"/>
        <end position="221"/>
    </location>
</feature>
<evidence type="ECO:0000313" key="2">
    <source>
        <dbReference type="EMBL" id="KAK3581312.1"/>
    </source>
</evidence>
<feature type="compositionally biased region" description="Polar residues" evidence="1">
    <location>
        <begin position="169"/>
        <end position="180"/>
    </location>
</feature>
<protein>
    <recommendedName>
        <fullName evidence="4">Homeobox domain-containing protein</fullName>
    </recommendedName>
</protein>
<comment type="caution">
    <text evidence="2">The sequence shown here is derived from an EMBL/GenBank/DDBJ whole genome shotgun (WGS) entry which is preliminary data.</text>
</comment>